<feature type="transmembrane region" description="Helical" evidence="2">
    <location>
        <begin position="26"/>
        <end position="46"/>
    </location>
</feature>
<evidence type="ECO:0000313" key="5">
    <source>
        <dbReference type="Proteomes" id="UP000316609"/>
    </source>
</evidence>
<dbReference type="Gene3D" id="3.40.50.720">
    <property type="entry name" value="NAD(P)-binding Rossmann-like Domain"/>
    <property type="match status" value="2"/>
</dbReference>
<dbReference type="Pfam" id="PF13727">
    <property type="entry name" value="CoA_binding_3"/>
    <property type="match status" value="1"/>
</dbReference>
<keyword evidence="2" id="KW-0812">Transmembrane</keyword>
<feature type="domain" description="Polysaccharide biosynthesis protein CapD-like" evidence="3">
    <location>
        <begin position="299"/>
        <end position="581"/>
    </location>
</feature>
<sequence>MRSMVPTSIARVVELLEQIVRFRRPLIVLVHVVLTVVAYASAYLTRFDFDIPPEWRSFVLWTLPLLVATRLVAFAWMHLYQGLWLYVSLRDALAIVKAVGVSSAVFLGTSLLLLGRRPPWSVFLLDAIFCALLVVGVRLVLRVIREKSGAVVDAPPRSAIIVGAGDAGEMLLRQLARSLTLSYEIKGFVDDDPRRHGRRIHGTLVLGTIDDLPTLCRSRTVHEVLIAIPTLAPTDQRRILERCRESGVVAKTVPALSELLEGRAGRVRLQEVTPEDLLSREAVTFRSDQLGREFRGRRLLITGAAGSVGSELCRQLVTFEPEVLVAFDRAESGLYFLELELKRQQRACRIVSVVGDILDLARLEEVVREYAPDLIYHAAAYKHVPLMEEHPLDAITNNLFGTDSVLAAGLNAGVKKFVLISTDKAVKPVSVMGMTKRMAECLLQAAGGGPTTLVAVRFGNILGSDGSVLPLFQWQISRGGPVTVTHPEATRYFMLLSEAAQLVLQAGALGQGGEIFFLDTGEPIRILDLARDLLRLSGFHPGEDVPIELIGLRPGERLNEALVMDREELGATDHPKVFTVRSPVLNADAFRLDVEELRRLVAARDSTAAVDQLRRMSLRY</sequence>
<dbReference type="Proteomes" id="UP000316609">
    <property type="component" value="Unassembled WGS sequence"/>
</dbReference>
<evidence type="ECO:0000256" key="2">
    <source>
        <dbReference type="SAM" id="Phobius"/>
    </source>
</evidence>
<protein>
    <submittedName>
        <fullName evidence="4">Polysaccharide biosynthesis protein</fullName>
    </submittedName>
</protein>
<accession>A0A538TXS3</accession>
<comment type="similarity">
    <text evidence="1">Belongs to the polysaccharide synthase family.</text>
</comment>
<evidence type="ECO:0000313" key="4">
    <source>
        <dbReference type="EMBL" id="TMQ68440.1"/>
    </source>
</evidence>
<dbReference type="EMBL" id="VBOY01000009">
    <property type="protein sequence ID" value="TMQ68440.1"/>
    <property type="molecule type" value="Genomic_DNA"/>
</dbReference>
<dbReference type="PANTHER" id="PTHR43318:SF1">
    <property type="entry name" value="POLYSACCHARIDE BIOSYNTHESIS PROTEIN EPSC-RELATED"/>
    <property type="match status" value="1"/>
</dbReference>
<comment type="caution">
    <text evidence="4">The sequence shown here is derived from an EMBL/GenBank/DDBJ whole genome shotgun (WGS) entry which is preliminary data.</text>
</comment>
<keyword evidence="2" id="KW-0472">Membrane</keyword>
<feature type="transmembrane region" description="Helical" evidence="2">
    <location>
        <begin position="92"/>
        <end position="114"/>
    </location>
</feature>
<gene>
    <name evidence="4" type="ORF">E6K78_01140</name>
</gene>
<proteinExistence type="inferred from homology"/>
<dbReference type="PANTHER" id="PTHR43318">
    <property type="entry name" value="UDP-N-ACETYLGLUCOSAMINE 4,6-DEHYDRATASE"/>
    <property type="match status" value="1"/>
</dbReference>
<dbReference type="Pfam" id="PF02719">
    <property type="entry name" value="Polysacc_synt_2"/>
    <property type="match status" value="1"/>
</dbReference>
<dbReference type="AlphaFoldDB" id="A0A538TXS3"/>
<dbReference type="SUPFAM" id="SSF51735">
    <property type="entry name" value="NAD(P)-binding Rossmann-fold domains"/>
    <property type="match status" value="2"/>
</dbReference>
<reference evidence="4 5" key="1">
    <citation type="journal article" date="2019" name="Nat. Microbiol.">
        <title>Mediterranean grassland soil C-N compound turnover is dependent on rainfall and depth, and is mediated by genomically divergent microorganisms.</title>
        <authorList>
            <person name="Diamond S."/>
            <person name="Andeer P.F."/>
            <person name="Li Z."/>
            <person name="Crits-Christoph A."/>
            <person name="Burstein D."/>
            <person name="Anantharaman K."/>
            <person name="Lane K.R."/>
            <person name="Thomas B.C."/>
            <person name="Pan C."/>
            <person name="Northen T.R."/>
            <person name="Banfield J.F."/>
        </authorList>
    </citation>
    <scope>NUCLEOTIDE SEQUENCE [LARGE SCALE GENOMIC DNA]</scope>
    <source>
        <strain evidence="4">WS_8</strain>
    </source>
</reference>
<feature type="transmembrane region" description="Helical" evidence="2">
    <location>
        <begin position="58"/>
        <end position="80"/>
    </location>
</feature>
<name>A0A538TXS3_UNCEI</name>
<dbReference type="CDD" id="cd05237">
    <property type="entry name" value="UDP_invert_4-6DH_SDR_e"/>
    <property type="match status" value="1"/>
</dbReference>
<feature type="transmembrane region" description="Helical" evidence="2">
    <location>
        <begin position="120"/>
        <end position="141"/>
    </location>
</feature>
<keyword evidence="2" id="KW-1133">Transmembrane helix</keyword>
<evidence type="ECO:0000259" key="3">
    <source>
        <dbReference type="Pfam" id="PF02719"/>
    </source>
</evidence>
<dbReference type="InterPro" id="IPR003869">
    <property type="entry name" value="Polysac_CapD-like"/>
</dbReference>
<organism evidence="4 5">
    <name type="scientific">Eiseniibacteriota bacterium</name>
    <dbReference type="NCBI Taxonomy" id="2212470"/>
    <lineage>
        <taxon>Bacteria</taxon>
        <taxon>Candidatus Eiseniibacteriota</taxon>
    </lineage>
</organism>
<dbReference type="InterPro" id="IPR036291">
    <property type="entry name" value="NAD(P)-bd_dom_sf"/>
</dbReference>
<evidence type="ECO:0000256" key="1">
    <source>
        <dbReference type="ARBA" id="ARBA00007430"/>
    </source>
</evidence>
<dbReference type="InterPro" id="IPR051203">
    <property type="entry name" value="Polysaccharide_Synthase-Rel"/>
</dbReference>